<dbReference type="EMBL" id="KE647186">
    <property type="protein sequence ID" value="EQB61019.1"/>
    <property type="molecule type" value="Genomic_DNA"/>
</dbReference>
<keyword evidence="2" id="KW-1185">Reference proteome</keyword>
<sequence>MKSINEHAISLINYYIGIVDITPQDCQEIDKEIKKVLMINSIHKQPSNTERLYLPREELGRGLQNIEHRYESILLQLYDTLSHSTGFSLRIKVILQVEKASKTFLYLIKPY</sequence>
<dbReference type="AlphaFoldDB" id="T0L937"/>
<dbReference type="PANTHER" id="PTHR35450:SF2">
    <property type="entry name" value="REVERSE TRANSCRIPTASE DOMAIN-CONTAINING PROTEIN"/>
    <property type="match status" value="1"/>
</dbReference>
<dbReference type="PANTHER" id="PTHR35450">
    <property type="entry name" value="REVERSE TRANSCRIPTASE DOMAIN-CONTAINING PROTEIN"/>
    <property type="match status" value="1"/>
</dbReference>
<evidence type="ECO:0000313" key="1">
    <source>
        <dbReference type="EMBL" id="EQB61019.1"/>
    </source>
</evidence>
<name>T0L937_9MICR</name>
<dbReference type="Proteomes" id="UP000053780">
    <property type="component" value="Unassembled WGS sequence"/>
</dbReference>
<dbReference type="VEuPathDB" id="MicrosporidiaDB:NAPIS_ORF01411"/>
<protein>
    <submittedName>
        <fullName evidence="1">Uncharacterized protein</fullName>
    </submittedName>
</protein>
<reference evidence="1 2" key="1">
    <citation type="journal article" date="2013" name="BMC Genomics">
        <title>Genome sequencing and comparative genomics of honey bee microsporidia, Nosema apis reveal novel insights into host-parasite interactions.</title>
        <authorList>
            <person name="Chen Yp."/>
            <person name="Pettis J.S."/>
            <person name="Zhao Y."/>
            <person name="Liu X."/>
            <person name="Tallon L.J."/>
            <person name="Sadzewicz L.D."/>
            <person name="Li R."/>
            <person name="Zheng H."/>
            <person name="Huang S."/>
            <person name="Zhang X."/>
            <person name="Hamilton M.C."/>
            <person name="Pernal S.F."/>
            <person name="Melathopoulos A.P."/>
            <person name="Yan X."/>
            <person name="Evans J.D."/>
        </authorList>
    </citation>
    <scope>NUCLEOTIDE SEQUENCE [LARGE SCALE GENOMIC DNA]</scope>
    <source>
        <strain evidence="1 2">BRL 01</strain>
    </source>
</reference>
<gene>
    <name evidence="1" type="ORF">NAPIS_ORF01411</name>
</gene>
<evidence type="ECO:0000313" key="2">
    <source>
        <dbReference type="Proteomes" id="UP000053780"/>
    </source>
</evidence>
<dbReference type="HOGENOM" id="CLU_2159099_0_0_1"/>
<organism evidence="1 2">
    <name type="scientific">Vairimorpha apis BRL 01</name>
    <dbReference type="NCBI Taxonomy" id="1037528"/>
    <lineage>
        <taxon>Eukaryota</taxon>
        <taxon>Fungi</taxon>
        <taxon>Fungi incertae sedis</taxon>
        <taxon>Microsporidia</taxon>
        <taxon>Nosematidae</taxon>
        <taxon>Vairimorpha</taxon>
    </lineage>
</organism>
<accession>T0L937</accession>
<proteinExistence type="predicted"/>
<dbReference type="OrthoDB" id="2193657at2759"/>